<comment type="cofactor">
    <cofactor evidence="6">
        <name>Mg(2+)</name>
        <dbReference type="ChEBI" id="CHEBI:18420"/>
    </cofactor>
    <cofactor evidence="6">
        <name>Mn(2+)</name>
        <dbReference type="ChEBI" id="CHEBI:29035"/>
    </cofactor>
    <text evidence="6">Mg(2+). Can also accept Mn(2+).</text>
</comment>
<evidence type="ECO:0000256" key="3">
    <source>
        <dbReference type="ARBA" id="ARBA00022741"/>
    </source>
</evidence>
<evidence type="ECO:0000256" key="1">
    <source>
        <dbReference type="ARBA" id="ARBA00008748"/>
    </source>
</evidence>
<dbReference type="PRINTS" id="PR00471">
    <property type="entry name" value="ACETATEKNASE"/>
</dbReference>
<comment type="subunit">
    <text evidence="6">Homodimer.</text>
</comment>
<evidence type="ECO:0000313" key="9">
    <source>
        <dbReference type="Proteomes" id="UP000077852"/>
    </source>
</evidence>
<feature type="site" description="Transition state stabilizer" evidence="6">
    <location>
        <position position="241"/>
    </location>
</feature>
<dbReference type="GO" id="GO:0005737">
    <property type="term" value="C:cytoplasm"/>
    <property type="evidence" value="ECO:0007669"/>
    <property type="project" value="UniProtKB-SubCell"/>
</dbReference>
<feature type="binding site" evidence="6">
    <location>
        <begin position="330"/>
        <end position="334"/>
    </location>
    <ligand>
        <name>ATP</name>
        <dbReference type="ChEBI" id="CHEBI:30616"/>
    </ligand>
</feature>
<evidence type="ECO:0000256" key="7">
    <source>
        <dbReference type="RuleBase" id="RU003835"/>
    </source>
</evidence>
<evidence type="ECO:0000313" key="8">
    <source>
        <dbReference type="EMBL" id="OAK61379.1"/>
    </source>
</evidence>
<proteinExistence type="inferred from homology"/>
<feature type="binding site" evidence="6">
    <location>
        <position position="12"/>
    </location>
    <ligand>
        <name>Mg(2+)</name>
        <dbReference type="ChEBI" id="CHEBI:18420"/>
    </ligand>
</feature>
<dbReference type="Proteomes" id="UP000077852">
    <property type="component" value="Unassembled WGS sequence"/>
</dbReference>
<dbReference type="NCBIfam" id="TIGR00016">
    <property type="entry name" value="ackA"/>
    <property type="match status" value="1"/>
</dbReference>
<evidence type="ECO:0000256" key="5">
    <source>
        <dbReference type="ARBA" id="ARBA00022840"/>
    </source>
</evidence>
<dbReference type="InterPro" id="IPR000890">
    <property type="entry name" value="Aliphatic_acid_kin_short-chain"/>
</dbReference>
<dbReference type="RefSeq" id="WP_081269199.1">
    <property type="nucleotide sequence ID" value="NZ_LVHG01000056.1"/>
</dbReference>
<organism evidence="8 9">
    <name type="scientific">Variovorax paradoxus</name>
    <dbReference type="NCBI Taxonomy" id="34073"/>
    <lineage>
        <taxon>Bacteria</taxon>
        <taxon>Pseudomonadati</taxon>
        <taxon>Pseudomonadota</taxon>
        <taxon>Betaproteobacteria</taxon>
        <taxon>Burkholderiales</taxon>
        <taxon>Comamonadaceae</taxon>
        <taxon>Variovorax</taxon>
    </lineage>
</organism>
<sequence>MKPARPLILALNGGSSSIRFGVYRMGGRPACQLQGKLDRIGVGGSTLRFAGADGVAHEVALRAVRDYSSATKAVLDWLSARKVFDTLAAVGYRLVHGMGHTDPELVTPDLLDDLRRIQWVDPDHLPDEIELIEAVRKHVPSLPHVACFDTAFHSHMPLVARMLAIPRRLGEKGVRRYGFHGLSYAYLMLALARAAGPAAAKGRVVLAHLGSGASLAAVKGGTGIDTSMGFTPASGMPMGTRSGDIDPGLALYLERTEHMTPVQFDAMTKDASGLLGVSETSSDIRDLLAREAVDARAADAVALFCYQAKKWVGAYAAALGGLDTLVFSGGIGENCAAVRARICEGLEFLGVRLDASRNAANADVISVARSRVTVRVIRTNEEWMVARLTAARVFADCPPKSKTPE</sequence>
<name>A0AA91DLM1_VARPD</name>
<evidence type="ECO:0000256" key="2">
    <source>
        <dbReference type="ARBA" id="ARBA00022679"/>
    </source>
</evidence>
<reference evidence="8 9" key="1">
    <citation type="submission" date="2016-03" db="EMBL/GenBank/DDBJ databases">
        <title>Genome sequence of Variovorax paradoxus KB5.</title>
        <authorList>
            <person name="Jeong H."/>
            <person name="Hong C.E."/>
            <person name="Jo S.H."/>
            <person name="Park J.M."/>
        </authorList>
    </citation>
    <scope>NUCLEOTIDE SEQUENCE [LARGE SCALE GENOMIC DNA]</scope>
    <source>
        <strain evidence="8 9">KB5</strain>
    </source>
</reference>
<accession>A0AA91DLM1</accession>
<keyword evidence="6" id="KW-0963">Cytoplasm</keyword>
<comment type="catalytic activity">
    <reaction evidence="6">
        <text>acetate + ATP = acetyl phosphate + ADP</text>
        <dbReference type="Rhea" id="RHEA:11352"/>
        <dbReference type="ChEBI" id="CHEBI:22191"/>
        <dbReference type="ChEBI" id="CHEBI:30089"/>
        <dbReference type="ChEBI" id="CHEBI:30616"/>
        <dbReference type="ChEBI" id="CHEBI:456216"/>
        <dbReference type="EC" id="2.7.2.1"/>
    </reaction>
</comment>
<dbReference type="AlphaFoldDB" id="A0AA91DLM1"/>
<comment type="subcellular location">
    <subcellularLocation>
        <location evidence="6">Cytoplasm</location>
    </subcellularLocation>
</comment>
<evidence type="ECO:0000256" key="6">
    <source>
        <dbReference type="HAMAP-Rule" id="MF_00020"/>
    </source>
</evidence>
<evidence type="ECO:0000256" key="4">
    <source>
        <dbReference type="ARBA" id="ARBA00022777"/>
    </source>
</evidence>
<dbReference type="PIRSF" id="PIRSF000722">
    <property type="entry name" value="Acetate_prop_kin"/>
    <property type="match status" value="1"/>
</dbReference>
<dbReference type="InterPro" id="IPR004372">
    <property type="entry name" value="Ac/propionate_kinase"/>
</dbReference>
<dbReference type="PANTHER" id="PTHR21060:SF15">
    <property type="entry name" value="ACETATE KINASE-RELATED"/>
    <property type="match status" value="1"/>
</dbReference>
<dbReference type="GO" id="GO:0000287">
    <property type="term" value="F:magnesium ion binding"/>
    <property type="evidence" value="ECO:0007669"/>
    <property type="project" value="UniProtKB-UniRule"/>
</dbReference>
<dbReference type="GO" id="GO:0005524">
    <property type="term" value="F:ATP binding"/>
    <property type="evidence" value="ECO:0007669"/>
    <property type="project" value="UniProtKB-KW"/>
</dbReference>
<protein>
    <recommendedName>
        <fullName evidence="6">Acetate kinase</fullName>
        <ecNumber evidence="6">2.7.2.1</ecNumber>
    </recommendedName>
    <alternativeName>
        <fullName evidence="6">Acetokinase</fullName>
    </alternativeName>
</protein>
<keyword evidence="3 6" id="KW-0547">Nucleotide-binding</keyword>
<feature type="binding site" evidence="6">
    <location>
        <begin position="208"/>
        <end position="212"/>
    </location>
    <ligand>
        <name>ATP</name>
        <dbReference type="ChEBI" id="CHEBI:30616"/>
    </ligand>
</feature>
<keyword evidence="2 6" id="KW-0808">Transferase</keyword>
<dbReference type="EMBL" id="LVHG01000056">
    <property type="protein sequence ID" value="OAK61379.1"/>
    <property type="molecule type" value="Genomic_DNA"/>
</dbReference>
<dbReference type="Pfam" id="PF00871">
    <property type="entry name" value="Acetate_kinase"/>
    <property type="match status" value="1"/>
</dbReference>
<dbReference type="InterPro" id="IPR023865">
    <property type="entry name" value="Aliphatic_acid_kinase_CS"/>
</dbReference>
<feature type="binding site" evidence="6">
    <location>
        <position position="381"/>
    </location>
    <ligand>
        <name>Mg(2+)</name>
        <dbReference type="ChEBI" id="CHEBI:18420"/>
    </ligand>
</feature>
<keyword evidence="5 6" id="KW-0067">ATP-binding</keyword>
<dbReference type="SUPFAM" id="SSF53067">
    <property type="entry name" value="Actin-like ATPase domain"/>
    <property type="match status" value="2"/>
</dbReference>
<dbReference type="GO" id="GO:0008776">
    <property type="term" value="F:acetate kinase activity"/>
    <property type="evidence" value="ECO:0007669"/>
    <property type="project" value="UniProtKB-UniRule"/>
</dbReference>
<dbReference type="EC" id="2.7.2.1" evidence="6"/>
<dbReference type="Gene3D" id="3.30.420.40">
    <property type="match status" value="2"/>
</dbReference>
<dbReference type="InterPro" id="IPR043129">
    <property type="entry name" value="ATPase_NBD"/>
</dbReference>
<comment type="caution">
    <text evidence="6">Lacks conserved residue(s) required for the propagation of feature annotation.</text>
</comment>
<dbReference type="PANTHER" id="PTHR21060">
    <property type="entry name" value="ACETATE KINASE"/>
    <property type="match status" value="1"/>
</dbReference>
<feature type="binding site" evidence="6">
    <location>
        <position position="93"/>
    </location>
    <ligand>
        <name>substrate</name>
    </ligand>
</feature>
<feature type="active site" description="Proton donor/acceptor" evidence="6">
    <location>
        <position position="149"/>
    </location>
</feature>
<comment type="similarity">
    <text evidence="1 6 7">Belongs to the acetokinase family.</text>
</comment>
<dbReference type="GO" id="GO:0006083">
    <property type="term" value="P:acetate metabolic process"/>
    <property type="evidence" value="ECO:0007669"/>
    <property type="project" value="TreeGrafter"/>
</dbReference>
<dbReference type="PROSITE" id="PS01076">
    <property type="entry name" value="ACETATE_KINASE_2"/>
    <property type="match status" value="1"/>
</dbReference>
<keyword evidence="4 6" id="KW-0418">Kinase</keyword>
<gene>
    <name evidence="6" type="primary">ackA</name>
    <name evidence="8" type="ORF">A3K87_20810</name>
</gene>
<feature type="site" description="Transition state stabilizer" evidence="6">
    <location>
        <position position="180"/>
    </location>
</feature>
<comment type="caution">
    <text evidence="8">The sequence shown here is derived from an EMBL/GenBank/DDBJ whole genome shotgun (WGS) entry which is preliminary data.</text>
</comment>
<feature type="binding site" evidence="6">
    <location>
        <begin position="283"/>
        <end position="285"/>
    </location>
    <ligand>
        <name>ATP</name>
        <dbReference type="ChEBI" id="CHEBI:30616"/>
    </ligand>
</feature>
<dbReference type="HAMAP" id="MF_00020">
    <property type="entry name" value="Acetate_kinase"/>
    <property type="match status" value="1"/>
</dbReference>
<dbReference type="GO" id="GO:0006085">
    <property type="term" value="P:acetyl-CoA biosynthetic process"/>
    <property type="evidence" value="ECO:0007669"/>
    <property type="project" value="UniProtKB-UniRule"/>
</dbReference>
<comment type="function">
    <text evidence="6">Catalyzes the formation of acetyl phosphate from acetate and ATP. Can also catalyze the reverse reaction.</text>
</comment>
<comment type="pathway">
    <text evidence="6">Metabolic intermediate biosynthesis; acetyl-CoA biosynthesis; acetyl-CoA from acetate: step 1/2.</text>
</comment>
<keyword evidence="6" id="KW-0460">Magnesium</keyword>
<keyword evidence="6" id="KW-0479">Metal-binding</keyword>